<protein>
    <submittedName>
        <fullName evidence="2">Uncharacterized protein</fullName>
    </submittedName>
</protein>
<feature type="region of interest" description="Disordered" evidence="1">
    <location>
        <begin position="1"/>
        <end position="24"/>
    </location>
</feature>
<dbReference type="Proteomes" id="UP001346869">
    <property type="component" value="Unassembled WGS sequence"/>
</dbReference>
<gene>
    <name evidence="2" type="ORF">PBY51_013655</name>
</gene>
<reference evidence="2 3" key="2">
    <citation type="journal article" date="2023" name="Mol. Biol. Evol.">
        <title>Genomics of Secondarily Temperate Adaptation in the Only Non-Antarctic Icefish.</title>
        <authorList>
            <person name="Rivera-Colon A.G."/>
            <person name="Rayamajhi N."/>
            <person name="Minhas B.F."/>
            <person name="Madrigal G."/>
            <person name="Bilyk K.T."/>
            <person name="Yoon V."/>
            <person name="Hune M."/>
            <person name="Gregory S."/>
            <person name="Cheng C.H.C."/>
            <person name="Catchen J.M."/>
        </authorList>
    </citation>
    <scope>NUCLEOTIDE SEQUENCE [LARGE SCALE GENOMIC DNA]</scope>
    <source>
        <strain evidence="2">JMC-PN-2008</strain>
    </source>
</reference>
<dbReference type="AlphaFoldDB" id="A0AAN7Y711"/>
<dbReference type="EMBL" id="JAUZQC010000004">
    <property type="protein sequence ID" value="KAK5873006.1"/>
    <property type="molecule type" value="Genomic_DNA"/>
</dbReference>
<proteinExistence type="predicted"/>
<comment type="caution">
    <text evidence="2">The sequence shown here is derived from an EMBL/GenBank/DDBJ whole genome shotgun (WGS) entry which is preliminary data.</text>
</comment>
<name>A0AAN7Y711_ELEMC</name>
<sequence>MELQRRSNLCHSPSPPAQRCSVPRSTPFESVHDILVLSHLRGVDLVSGISGSGDFSHLAVGTRRWIGGRGCHGNRPLGWDTVQASRHTL</sequence>
<accession>A0AAN7Y711</accession>
<evidence type="ECO:0000256" key="1">
    <source>
        <dbReference type="SAM" id="MobiDB-lite"/>
    </source>
</evidence>
<evidence type="ECO:0000313" key="2">
    <source>
        <dbReference type="EMBL" id="KAK5873006.1"/>
    </source>
</evidence>
<reference evidence="2 3" key="1">
    <citation type="journal article" date="2023" name="Genes (Basel)">
        <title>Chromosome-Level Genome Assembly and Circadian Gene Repertoire of the Patagonia Blennie Eleginops maclovinus-The Closest Ancestral Proxy of Antarctic Cryonotothenioids.</title>
        <authorList>
            <person name="Cheng C.C."/>
            <person name="Rivera-Colon A.G."/>
            <person name="Minhas B.F."/>
            <person name="Wilson L."/>
            <person name="Rayamajhi N."/>
            <person name="Vargas-Chacoff L."/>
            <person name="Catchen J.M."/>
        </authorList>
    </citation>
    <scope>NUCLEOTIDE SEQUENCE [LARGE SCALE GENOMIC DNA]</scope>
    <source>
        <strain evidence="2">JMC-PN-2008</strain>
    </source>
</reference>
<feature type="compositionally biased region" description="Polar residues" evidence="1">
    <location>
        <begin position="1"/>
        <end position="11"/>
    </location>
</feature>
<organism evidence="2 3">
    <name type="scientific">Eleginops maclovinus</name>
    <name type="common">Patagonian blennie</name>
    <name type="synonym">Eleginus maclovinus</name>
    <dbReference type="NCBI Taxonomy" id="56733"/>
    <lineage>
        <taxon>Eukaryota</taxon>
        <taxon>Metazoa</taxon>
        <taxon>Chordata</taxon>
        <taxon>Craniata</taxon>
        <taxon>Vertebrata</taxon>
        <taxon>Euteleostomi</taxon>
        <taxon>Actinopterygii</taxon>
        <taxon>Neopterygii</taxon>
        <taxon>Teleostei</taxon>
        <taxon>Neoteleostei</taxon>
        <taxon>Acanthomorphata</taxon>
        <taxon>Eupercaria</taxon>
        <taxon>Perciformes</taxon>
        <taxon>Notothenioidei</taxon>
        <taxon>Eleginopidae</taxon>
        <taxon>Eleginops</taxon>
    </lineage>
</organism>
<evidence type="ECO:0000313" key="3">
    <source>
        <dbReference type="Proteomes" id="UP001346869"/>
    </source>
</evidence>
<keyword evidence="3" id="KW-1185">Reference proteome</keyword>